<organism evidence="22 23">
    <name type="scientific">Mollisia scopiformis</name>
    <name type="common">Conifer needle endophyte fungus</name>
    <name type="synonym">Phialocephala scopiformis</name>
    <dbReference type="NCBI Taxonomy" id="149040"/>
    <lineage>
        <taxon>Eukaryota</taxon>
        <taxon>Fungi</taxon>
        <taxon>Dikarya</taxon>
        <taxon>Ascomycota</taxon>
        <taxon>Pezizomycotina</taxon>
        <taxon>Leotiomycetes</taxon>
        <taxon>Helotiales</taxon>
        <taxon>Mollisiaceae</taxon>
        <taxon>Mollisia</taxon>
    </lineage>
</organism>
<evidence type="ECO:0000256" key="18">
    <source>
        <dbReference type="SAM" id="MobiDB-lite"/>
    </source>
</evidence>
<dbReference type="InterPro" id="IPR023298">
    <property type="entry name" value="ATPase_P-typ_TM_dom_sf"/>
</dbReference>
<dbReference type="FunFam" id="3.40.50.1000:FF:000084">
    <property type="entry name" value="Phospholipid-transporting ATPase"/>
    <property type="match status" value="1"/>
</dbReference>
<dbReference type="STRING" id="149040.A0A194WXC4"/>
<dbReference type="SFLD" id="SFLDF00027">
    <property type="entry name" value="p-type_atpase"/>
    <property type="match status" value="1"/>
</dbReference>
<evidence type="ECO:0000256" key="17">
    <source>
        <dbReference type="RuleBase" id="RU362033"/>
    </source>
</evidence>
<dbReference type="SUPFAM" id="SSF81660">
    <property type="entry name" value="Metal cation-transporting ATPase, ATP-binding domain N"/>
    <property type="match status" value="1"/>
</dbReference>
<feature type="binding site" evidence="16">
    <location>
        <position position="590"/>
    </location>
    <ligand>
        <name>Mg(2+)</name>
        <dbReference type="ChEBI" id="CHEBI:18420"/>
    </ligand>
</feature>
<feature type="domain" description="P-type ATPase A" evidence="19">
    <location>
        <begin position="321"/>
        <end position="391"/>
    </location>
</feature>
<dbReference type="Pfam" id="PF16209">
    <property type="entry name" value="PhoLip_ATPase_N"/>
    <property type="match status" value="1"/>
</dbReference>
<dbReference type="InterPro" id="IPR044492">
    <property type="entry name" value="P_typ_ATPase_HD_dom"/>
</dbReference>
<evidence type="ECO:0000256" key="6">
    <source>
        <dbReference type="ARBA" id="ARBA00022741"/>
    </source>
</evidence>
<evidence type="ECO:0000259" key="20">
    <source>
        <dbReference type="Pfam" id="PF16209"/>
    </source>
</evidence>
<dbReference type="GO" id="GO:0045332">
    <property type="term" value="P:phospholipid translocation"/>
    <property type="evidence" value="ECO:0007669"/>
    <property type="project" value="TreeGrafter"/>
</dbReference>
<feature type="compositionally biased region" description="Polar residues" evidence="18">
    <location>
        <begin position="668"/>
        <end position="689"/>
    </location>
</feature>
<dbReference type="GO" id="GO:0005524">
    <property type="term" value="F:ATP binding"/>
    <property type="evidence" value="ECO:0007669"/>
    <property type="project" value="UniProtKB-UniRule"/>
</dbReference>
<comment type="cofactor">
    <cofactor evidence="16">
        <name>Mg(2+)</name>
        <dbReference type="ChEBI" id="CHEBI:18420"/>
    </cofactor>
</comment>
<dbReference type="Pfam" id="PF13246">
    <property type="entry name" value="Cation_ATPase"/>
    <property type="match status" value="1"/>
</dbReference>
<proteinExistence type="inferred from homology"/>
<dbReference type="Gene3D" id="3.40.50.1000">
    <property type="entry name" value="HAD superfamily/HAD-like"/>
    <property type="match status" value="1"/>
</dbReference>
<feature type="transmembrane region" description="Helical" evidence="17">
    <location>
        <begin position="523"/>
        <end position="543"/>
    </location>
</feature>
<dbReference type="GO" id="GO:0006892">
    <property type="term" value="P:post-Golgi vesicle-mediated transport"/>
    <property type="evidence" value="ECO:0007669"/>
    <property type="project" value="TreeGrafter"/>
</dbReference>
<evidence type="ECO:0000256" key="8">
    <source>
        <dbReference type="ARBA" id="ARBA00022842"/>
    </source>
</evidence>
<feature type="transmembrane region" description="Helical" evidence="17">
    <location>
        <begin position="1262"/>
        <end position="1281"/>
    </location>
</feature>
<dbReference type="PROSITE" id="PS00154">
    <property type="entry name" value="ATPASE_E1_E2"/>
    <property type="match status" value="1"/>
</dbReference>
<protein>
    <recommendedName>
        <fullName evidence="17">Phospholipid-transporting ATPase</fullName>
        <ecNumber evidence="17">7.6.2.1</ecNumber>
    </recommendedName>
</protein>
<evidence type="ECO:0000313" key="22">
    <source>
        <dbReference type="EMBL" id="KUJ12633.1"/>
    </source>
</evidence>
<evidence type="ECO:0000256" key="9">
    <source>
        <dbReference type="ARBA" id="ARBA00022967"/>
    </source>
</evidence>
<dbReference type="InParanoid" id="A0A194WXC4"/>
<dbReference type="KEGG" id="psco:LY89DRAFT_688269"/>
<dbReference type="InterPro" id="IPR059000">
    <property type="entry name" value="ATPase_P-type_domA"/>
</dbReference>
<dbReference type="Proteomes" id="UP000070700">
    <property type="component" value="Unassembled WGS sequence"/>
</dbReference>
<dbReference type="InterPro" id="IPR032631">
    <property type="entry name" value="P-type_ATPase_N"/>
</dbReference>
<dbReference type="SUPFAM" id="SSF81665">
    <property type="entry name" value="Calcium ATPase, transmembrane domain M"/>
    <property type="match status" value="1"/>
</dbReference>
<evidence type="ECO:0000256" key="3">
    <source>
        <dbReference type="ARBA" id="ARBA00008109"/>
    </source>
</evidence>
<dbReference type="Pfam" id="PF16212">
    <property type="entry name" value="PhoLip_ATPase_C"/>
    <property type="match status" value="1"/>
</dbReference>
<dbReference type="InterPro" id="IPR008250">
    <property type="entry name" value="ATPase_P-typ_transduc_dom_A_sf"/>
</dbReference>
<dbReference type="SFLD" id="SFLDG00002">
    <property type="entry name" value="C1.7:_P-type_atpase_like"/>
    <property type="match status" value="1"/>
</dbReference>
<evidence type="ECO:0000256" key="13">
    <source>
        <dbReference type="ARBA" id="ARBA00049128"/>
    </source>
</evidence>
<keyword evidence="7 15" id="KW-0067">ATP-binding</keyword>
<keyword evidence="4 17" id="KW-0812">Transmembrane</keyword>
<dbReference type="EC" id="7.6.2.1" evidence="17"/>
<evidence type="ECO:0000256" key="5">
    <source>
        <dbReference type="ARBA" id="ARBA00022723"/>
    </source>
</evidence>
<dbReference type="EMBL" id="KQ947424">
    <property type="protein sequence ID" value="KUJ12633.1"/>
    <property type="molecule type" value="Genomic_DNA"/>
</dbReference>
<feature type="binding site" evidence="16">
    <location>
        <position position="1058"/>
    </location>
    <ligand>
        <name>Mg(2+)</name>
        <dbReference type="ChEBI" id="CHEBI:18420"/>
    </ligand>
</feature>
<dbReference type="OrthoDB" id="377733at2759"/>
<feature type="binding site" evidence="15">
    <location>
        <position position="588"/>
    </location>
    <ligand>
        <name>ATP</name>
        <dbReference type="ChEBI" id="CHEBI:30616"/>
    </ligand>
</feature>
<feature type="binding site" evidence="15">
    <location>
        <position position="590"/>
    </location>
    <ligand>
        <name>ATP</name>
        <dbReference type="ChEBI" id="CHEBI:30616"/>
    </ligand>
</feature>
<gene>
    <name evidence="22" type="ORF">LY89DRAFT_688269</name>
</gene>
<feature type="binding site" evidence="15">
    <location>
        <position position="1027"/>
    </location>
    <ligand>
        <name>ATP</name>
        <dbReference type="ChEBI" id="CHEBI:30616"/>
    </ligand>
</feature>
<feature type="transmembrane region" description="Helical" evidence="17">
    <location>
        <begin position="1194"/>
        <end position="1216"/>
    </location>
</feature>
<dbReference type="NCBIfam" id="TIGR01652">
    <property type="entry name" value="ATPase-Plipid"/>
    <property type="match status" value="1"/>
</dbReference>
<dbReference type="GO" id="GO:0032456">
    <property type="term" value="P:endocytic recycling"/>
    <property type="evidence" value="ECO:0007669"/>
    <property type="project" value="TreeGrafter"/>
</dbReference>
<evidence type="ECO:0000256" key="14">
    <source>
        <dbReference type="PIRSR" id="PIRSR606539-1"/>
    </source>
</evidence>
<comment type="catalytic activity">
    <reaction evidence="13">
        <text>a 1,2-diacyl-sn-glycero-3-phosphoethanolamine(out) + ATP + H2O = a 1,2-diacyl-sn-glycero-3-phosphoethanolamine(in) + ADP + phosphate + H(+)</text>
        <dbReference type="Rhea" id="RHEA:66132"/>
        <dbReference type="ChEBI" id="CHEBI:15377"/>
        <dbReference type="ChEBI" id="CHEBI:15378"/>
        <dbReference type="ChEBI" id="CHEBI:30616"/>
        <dbReference type="ChEBI" id="CHEBI:43474"/>
        <dbReference type="ChEBI" id="CHEBI:64612"/>
        <dbReference type="ChEBI" id="CHEBI:456216"/>
    </reaction>
    <physiologicalReaction direction="left-to-right" evidence="13">
        <dbReference type="Rhea" id="RHEA:66133"/>
    </physiologicalReaction>
</comment>
<evidence type="ECO:0000256" key="1">
    <source>
        <dbReference type="ARBA" id="ARBA00004141"/>
    </source>
</evidence>
<comment type="catalytic activity">
    <reaction evidence="12 17">
        <text>ATP + H2O + phospholipidSide 1 = ADP + phosphate + phospholipidSide 2.</text>
        <dbReference type="EC" id="7.6.2.1"/>
    </reaction>
</comment>
<dbReference type="GO" id="GO:0000287">
    <property type="term" value="F:magnesium ion binding"/>
    <property type="evidence" value="ECO:0007669"/>
    <property type="project" value="UniProtKB-UniRule"/>
</dbReference>
<dbReference type="InterPro" id="IPR006539">
    <property type="entry name" value="P-type_ATPase_IV"/>
</dbReference>
<feature type="transmembrane region" description="Helical" evidence="17">
    <location>
        <begin position="1228"/>
        <end position="1250"/>
    </location>
</feature>
<evidence type="ECO:0000313" key="23">
    <source>
        <dbReference type="Proteomes" id="UP000070700"/>
    </source>
</evidence>
<evidence type="ECO:0000256" key="4">
    <source>
        <dbReference type="ARBA" id="ARBA00022692"/>
    </source>
</evidence>
<keyword evidence="6 15" id="KW-0547">Nucleotide-binding</keyword>
<feature type="binding site" evidence="15">
    <location>
        <position position="784"/>
    </location>
    <ligand>
        <name>ATP</name>
        <dbReference type="ChEBI" id="CHEBI:30616"/>
    </ligand>
</feature>
<evidence type="ECO:0000256" key="7">
    <source>
        <dbReference type="ARBA" id="ARBA00022840"/>
    </source>
</evidence>
<name>A0A194WXC4_MOLSC</name>
<dbReference type="Gene3D" id="3.40.1110.10">
    <property type="entry name" value="Calcium-transporting ATPase, cytoplasmic domain N"/>
    <property type="match status" value="1"/>
</dbReference>
<feature type="transmembrane region" description="Helical" evidence="17">
    <location>
        <begin position="480"/>
        <end position="502"/>
    </location>
</feature>
<evidence type="ECO:0000256" key="15">
    <source>
        <dbReference type="PIRSR" id="PIRSR606539-2"/>
    </source>
</evidence>
<sequence>MAGTEEQRNCSFPEDSESGFWATDVVGPETEITMGRGRVDSSTSTTAFFSHRKRTLSRPDVIELVEEPTPTRVLSPRDLAGTNAKEFVNHNGSSWDEKGKTGTEVDYSSWGRWHEHAVIQKANSWFKEYILHGVFRQRPLPHSKDGRHIELNVSRTTPLIDERRGHPYIDNHIRSSRYTIWSFFPAQLWFQFTKIANFYFLITGIIQLIPGLSTTGSFTTIVPLLVFLSFSIFREGWDDFRRYRLDRIENRRLARVLHGFRVGDGAKSGGQDSLRSIIERHWAKFNSANRGQGTGTAGVPAEPYGKEFSTTTTTVNSEDPEASHWTKVKWIDLRVGDIIETQRDEQVPADIVLLSAEGRDGLAYIETMALDGETNLKTRQPPSMLSKGCKTMIEISTCHAEFVLEDPNLDLYEFNGKVSLDGKTVPLTLANVVYRGSTLRNTTRMIGMVINTGEECKIRMNSNKNPQAKAPVIQSTTNHVVIYLSAFVILLSIGCSAGYLIWTKVYENKAWYLAHSHIRFADIFIAFAIMYNNLIPLALYVSLEIVKLCQFLLLQDIEMYDEVSNTPMVSNTQTIYENLGQISYIFSDKTGTLTENVMRFRKMSVAGTIWTHNSDDRADLHHMDSKTKEEKALFRVQQNAALGRSSVIPSLVDEDEILTSHQSRDHSSSLVMRNSMPDRSSNTEQPTSALQHHILTEPGPSSDAIKMFLLSVALCHTCFPELQEDGKITYQAASPDEYALVEAAHEMGYSLLSRDSHLITLEISSVETEGMSQETYEVLDVIEFSTHRKRMSIVVRFPDGRICLFCKGADSIMQPRFATQAPLESKELGQDEVHDKVASEVFDLCHQHINSFASEGLRTLVYGHRFIPESEYAEWSSIYQAATTSLTNRQAMIEAAGELIEKDLVLGGATAIEDKLQKGVPETIEKLRKANIKIWMLTGDKRETAINIAHSAHICRPDSKFIILDHHKPDPIDAQISSAASELTAATTSRSVIVIDGQTLVSIDQNKQLSTTFYTLLLTATSVIVCRASPSQKASMVRSIRHLQPTHLTLAIGDGGNDIAMITEAHVGIGISGKEGLQAARVADYSIAQFRFLQRLLLVHGHWNYIRTAKFILYTFWKEMLFYCVQLLYQRWNGYTGTSLFESDSLTVWNTLFSSLCVIIPGIFEKDLSAETLLEVPELYRVGQEGREFNMRSYGAWMGVAAVEAVVVYFLVYGLYGRVMMKGDEGLFAFGDLLFSVCVVFINAKLLFLVYHHLTWIPLASLLATITGWWAWNFFLSGIYARAPGPYYVRDAFTYHFGEDLLWWAVLLIVVMVVMVIEIIIEVVRKRWWPTEVDLWQEREAEKARTKTRTSDDHGN</sequence>
<dbReference type="InterPro" id="IPR036412">
    <property type="entry name" value="HAD-like_sf"/>
</dbReference>
<evidence type="ECO:0000256" key="11">
    <source>
        <dbReference type="ARBA" id="ARBA00023136"/>
    </source>
</evidence>
<dbReference type="InterPro" id="IPR023299">
    <property type="entry name" value="ATPase_P-typ_cyto_dom_N"/>
</dbReference>
<dbReference type="FunCoup" id="A0A194WXC4">
    <property type="interactions" value="34"/>
</dbReference>
<keyword evidence="23" id="KW-1185">Reference proteome</keyword>
<feature type="binding site" evidence="15">
    <location>
        <position position="1033"/>
    </location>
    <ligand>
        <name>ATP</name>
        <dbReference type="ChEBI" id="CHEBI:30616"/>
    </ligand>
</feature>
<feature type="region of interest" description="Disordered" evidence="18">
    <location>
        <begin position="660"/>
        <end position="689"/>
    </location>
</feature>
<dbReference type="GO" id="GO:0140326">
    <property type="term" value="F:ATPase-coupled intramembrane lipid transporter activity"/>
    <property type="evidence" value="ECO:0007669"/>
    <property type="project" value="UniProtKB-EC"/>
</dbReference>
<dbReference type="PRINTS" id="PR00119">
    <property type="entry name" value="CATATPASE"/>
</dbReference>
<reference evidence="22 23" key="1">
    <citation type="submission" date="2015-10" db="EMBL/GenBank/DDBJ databases">
        <title>Full genome of DAOMC 229536 Phialocephala scopiformis, a fungal endophyte of spruce producing the potent anti-insectan compound rugulosin.</title>
        <authorList>
            <consortium name="DOE Joint Genome Institute"/>
            <person name="Walker A.K."/>
            <person name="Frasz S.L."/>
            <person name="Seifert K.A."/>
            <person name="Miller J.D."/>
            <person name="Mondo S.J."/>
            <person name="Labutti K."/>
            <person name="Lipzen A."/>
            <person name="Dockter R."/>
            <person name="Kennedy M."/>
            <person name="Grigoriev I.V."/>
            <person name="Spatafora J.W."/>
        </authorList>
    </citation>
    <scope>NUCLEOTIDE SEQUENCE [LARGE SCALE GENOMIC DNA]</scope>
    <source>
        <strain evidence="22 23">CBS 120377</strain>
    </source>
</reference>
<dbReference type="PANTHER" id="PTHR24092">
    <property type="entry name" value="PROBABLE PHOSPHOLIPID-TRANSPORTING ATPASE"/>
    <property type="match status" value="1"/>
</dbReference>
<feature type="transmembrane region" description="Helical" evidence="17">
    <location>
        <begin position="1301"/>
        <end position="1321"/>
    </location>
</feature>
<dbReference type="GO" id="GO:0016887">
    <property type="term" value="F:ATP hydrolysis activity"/>
    <property type="evidence" value="ECO:0007669"/>
    <property type="project" value="InterPro"/>
</dbReference>
<feature type="binding site" evidence="15">
    <location>
        <position position="938"/>
    </location>
    <ligand>
        <name>ATP</name>
        <dbReference type="ChEBI" id="CHEBI:30616"/>
    </ligand>
</feature>
<evidence type="ECO:0000256" key="12">
    <source>
        <dbReference type="ARBA" id="ARBA00034036"/>
    </source>
</evidence>
<feature type="binding site" evidence="15">
    <location>
        <position position="807"/>
    </location>
    <ligand>
        <name>ATP</name>
        <dbReference type="ChEBI" id="CHEBI:30616"/>
    </ligand>
</feature>
<feature type="binding site" evidence="15">
    <location>
        <position position="939"/>
    </location>
    <ligand>
        <name>ATP</name>
        <dbReference type="ChEBI" id="CHEBI:30616"/>
    </ligand>
</feature>
<keyword evidence="11 17" id="KW-0472">Membrane</keyword>
<dbReference type="Gene3D" id="2.70.150.10">
    <property type="entry name" value="Calcium-transporting ATPase, cytoplasmic transduction domain A"/>
    <property type="match status" value="1"/>
</dbReference>
<feature type="binding site" evidence="16">
    <location>
        <position position="1054"/>
    </location>
    <ligand>
        <name>Mg(2+)</name>
        <dbReference type="ChEBI" id="CHEBI:18420"/>
    </ligand>
</feature>
<feature type="domain" description="P-type ATPase C-terminal" evidence="21">
    <location>
        <begin position="1080"/>
        <end position="1331"/>
    </location>
</feature>
<evidence type="ECO:0000259" key="21">
    <source>
        <dbReference type="Pfam" id="PF16212"/>
    </source>
</evidence>
<dbReference type="GO" id="GO:0005886">
    <property type="term" value="C:plasma membrane"/>
    <property type="evidence" value="ECO:0007669"/>
    <property type="project" value="TreeGrafter"/>
</dbReference>
<dbReference type="NCBIfam" id="TIGR01494">
    <property type="entry name" value="ATPase_P-type"/>
    <property type="match status" value="2"/>
</dbReference>
<dbReference type="SUPFAM" id="SSF81653">
    <property type="entry name" value="Calcium ATPase, transduction domain A"/>
    <property type="match status" value="1"/>
</dbReference>
<feature type="domain" description="P-type ATPase N-terminal" evidence="20">
    <location>
        <begin position="164"/>
        <end position="221"/>
    </location>
</feature>
<keyword evidence="9 17" id="KW-1278">Translocase</keyword>
<dbReference type="InterPro" id="IPR018303">
    <property type="entry name" value="ATPase_P-typ_P_site"/>
</dbReference>
<evidence type="ECO:0000256" key="10">
    <source>
        <dbReference type="ARBA" id="ARBA00022989"/>
    </source>
</evidence>
<dbReference type="GeneID" id="28825398"/>
<dbReference type="SFLD" id="SFLDS00003">
    <property type="entry name" value="Haloacid_Dehalogenase"/>
    <property type="match status" value="1"/>
</dbReference>
<keyword evidence="8 16" id="KW-0460">Magnesium</keyword>
<dbReference type="InterPro" id="IPR023214">
    <property type="entry name" value="HAD_sf"/>
</dbReference>
<dbReference type="PANTHER" id="PTHR24092:SF174">
    <property type="entry name" value="PHOSPHOLIPID-TRANSPORTING ATPASE DNF3-RELATED"/>
    <property type="match status" value="1"/>
</dbReference>
<evidence type="ECO:0000256" key="2">
    <source>
        <dbReference type="ARBA" id="ARBA00004308"/>
    </source>
</evidence>
<comment type="similarity">
    <text evidence="3 17">Belongs to the cation transport ATPase (P-type) (TC 3.A.3) family. Type IV subfamily.</text>
</comment>
<dbReference type="FunFam" id="3.40.50.1000:FF:000001">
    <property type="entry name" value="Phospholipid-transporting ATPase IC"/>
    <property type="match status" value="1"/>
</dbReference>
<keyword evidence="10 17" id="KW-1133">Transmembrane helix</keyword>
<evidence type="ECO:0000256" key="16">
    <source>
        <dbReference type="PIRSR" id="PIRSR606539-3"/>
    </source>
</evidence>
<dbReference type="Pfam" id="PF00122">
    <property type="entry name" value="E1-E2_ATPase"/>
    <property type="match status" value="1"/>
</dbReference>
<evidence type="ECO:0000259" key="19">
    <source>
        <dbReference type="Pfam" id="PF00122"/>
    </source>
</evidence>
<comment type="subcellular location">
    <subcellularLocation>
        <location evidence="2">Endomembrane system</location>
    </subcellularLocation>
    <subcellularLocation>
        <location evidence="1 17">Membrane</location>
        <topology evidence="1 17">Multi-pass membrane protein</topology>
    </subcellularLocation>
</comment>
<dbReference type="InterPro" id="IPR001757">
    <property type="entry name" value="P_typ_ATPase"/>
</dbReference>
<keyword evidence="5 16" id="KW-0479">Metal-binding</keyword>
<feature type="binding site" evidence="15">
    <location>
        <position position="858"/>
    </location>
    <ligand>
        <name>ATP</name>
        <dbReference type="ChEBI" id="CHEBI:30616"/>
    </ligand>
</feature>
<dbReference type="RefSeq" id="XP_018066988.1">
    <property type="nucleotide sequence ID" value="XM_018215672.1"/>
</dbReference>
<dbReference type="SUPFAM" id="SSF56784">
    <property type="entry name" value="HAD-like"/>
    <property type="match status" value="1"/>
</dbReference>
<feature type="binding site" evidence="15">
    <location>
        <position position="1058"/>
    </location>
    <ligand>
        <name>ATP</name>
        <dbReference type="ChEBI" id="CHEBI:30616"/>
    </ligand>
</feature>
<feature type="binding site" evidence="15">
    <location>
        <position position="940"/>
    </location>
    <ligand>
        <name>ATP</name>
        <dbReference type="ChEBI" id="CHEBI:30616"/>
    </ligand>
</feature>
<feature type="binding site" evidence="15">
    <location>
        <position position="737"/>
    </location>
    <ligand>
        <name>ATP</name>
        <dbReference type="ChEBI" id="CHEBI:30616"/>
    </ligand>
</feature>
<accession>A0A194WXC4</accession>
<feature type="binding site" evidence="15">
    <location>
        <position position="589"/>
    </location>
    <ligand>
        <name>ATP</name>
        <dbReference type="ChEBI" id="CHEBI:30616"/>
    </ligand>
</feature>
<feature type="active site" description="4-aspartylphosphate intermediate" evidence="14">
    <location>
        <position position="588"/>
    </location>
</feature>
<feature type="binding site" evidence="16">
    <location>
        <position position="588"/>
    </location>
    <ligand>
        <name>Mg(2+)</name>
        <dbReference type="ChEBI" id="CHEBI:18420"/>
    </ligand>
</feature>
<dbReference type="GO" id="GO:0005802">
    <property type="term" value="C:trans-Golgi network"/>
    <property type="evidence" value="ECO:0007669"/>
    <property type="project" value="TreeGrafter"/>
</dbReference>
<feature type="binding site" evidence="15">
    <location>
        <position position="1057"/>
    </location>
    <ligand>
        <name>ATP</name>
        <dbReference type="ChEBI" id="CHEBI:30616"/>
    </ligand>
</feature>
<dbReference type="InterPro" id="IPR032630">
    <property type="entry name" value="P_typ_ATPase_c"/>
</dbReference>